<feature type="compositionally biased region" description="Basic and acidic residues" evidence="1">
    <location>
        <begin position="345"/>
        <end position="354"/>
    </location>
</feature>
<accession>A0ABQ6MHC9</accession>
<feature type="region of interest" description="Disordered" evidence="1">
    <location>
        <begin position="297"/>
        <end position="354"/>
    </location>
</feature>
<dbReference type="Proteomes" id="UP001165060">
    <property type="component" value="Unassembled WGS sequence"/>
</dbReference>
<feature type="region of interest" description="Disordered" evidence="1">
    <location>
        <begin position="1"/>
        <end position="24"/>
    </location>
</feature>
<name>A0ABQ6MHC9_9STRA</name>
<protein>
    <submittedName>
        <fullName evidence="2">Uncharacterized protein</fullName>
    </submittedName>
</protein>
<proteinExistence type="predicted"/>
<comment type="caution">
    <text evidence="2">The sequence shown here is derived from an EMBL/GenBank/DDBJ whole genome shotgun (WGS) entry which is preliminary data.</text>
</comment>
<evidence type="ECO:0000313" key="2">
    <source>
        <dbReference type="EMBL" id="GMI25843.1"/>
    </source>
</evidence>
<dbReference type="EMBL" id="BRYB01001441">
    <property type="protein sequence ID" value="GMI25843.1"/>
    <property type="molecule type" value="Genomic_DNA"/>
</dbReference>
<feature type="region of interest" description="Disordered" evidence="1">
    <location>
        <begin position="199"/>
        <end position="222"/>
    </location>
</feature>
<organism evidence="2 3">
    <name type="scientific">Tetraparma gracilis</name>
    <dbReference type="NCBI Taxonomy" id="2962635"/>
    <lineage>
        <taxon>Eukaryota</taxon>
        <taxon>Sar</taxon>
        <taxon>Stramenopiles</taxon>
        <taxon>Ochrophyta</taxon>
        <taxon>Bolidophyceae</taxon>
        <taxon>Parmales</taxon>
        <taxon>Triparmaceae</taxon>
        <taxon>Tetraparma</taxon>
    </lineage>
</organism>
<feature type="compositionally biased region" description="Low complexity" evidence="1">
    <location>
        <begin position="199"/>
        <end position="209"/>
    </location>
</feature>
<sequence>MFRLRSNSSEKAASSSPTSSDSSNPFSFLKHLEDDGYASFFGHRPPVPSINSWSSAQLKTLQMLVVAPFASVLVEEFSVHFPVLSPRPISGKSDNKVSVGDCFWYIDPISGAQSPHMYQIVRMDQSLGQVTAQRILLTLPSIYQSHRKSASAGKPRINLEQNLGEQIQLRTADVATYPQLNEKGFQYFRDNDINIMESGTVSSSSWSPSVEKESSGLSPEQAVDVEPLNLGEGNTGDAALFDADFGSSGAFNSAEGQTFVHPAGQSPVCADRCSASDSDESFTGFCHAASALTFDDNEEPADADAAVNADDARNTSSAGADGSFSELYDPSSKGSDDWESPSKAGAEEGEKKEQAVVKEVVARTKPLGQTVVNDIQYDDKLEKTQFPEGQQAEPDIVCVPSSAPIKTPNDKFSKASTYSTTEISPTSVCITFVQSRATKIQFHDEISDDEVDVMDSVRKGAYGSIAT</sequence>
<gene>
    <name evidence="2" type="ORF">TeGR_g12844</name>
</gene>
<evidence type="ECO:0000313" key="3">
    <source>
        <dbReference type="Proteomes" id="UP001165060"/>
    </source>
</evidence>
<reference evidence="2 3" key="1">
    <citation type="journal article" date="2023" name="Commun. Biol.">
        <title>Genome analysis of Parmales, the sister group of diatoms, reveals the evolutionary specialization of diatoms from phago-mixotrophs to photoautotrophs.</title>
        <authorList>
            <person name="Ban H."/>
            <person name="Sato S."/>
            <person name="Yoshikawa S."/>
            <person name="Yamada K."/>
            <person name="Nakamura Y."/>
            <person name="Ichinomiya M."/>
            <person name="Sato N."/>
            <person name="Blanc-Mathieu R."/>
            <person name="Endo H."/>
            <person name="Kuwata A."/>
            <person name="Ogata H."/>
        </authorList>
    </citation>
    <scope>NUCLEOTIDE SEQUENCE [LARGE SCALE GENOMIC DNA]</scope>
</reference>
<keyword evidence="3" id="KW-1185">Reference proteome</keyword>
<evidence type="ECO:0000256" key="1">
    <source>
        <dbReference type="SAM" id="MobiDB-lite"/>
    </source>
</evidence>